<dbReference type="AlphaFoldDB" id="A0AAN8U801"/>
<protein>
    <submittedName>
        <fullName evidence="1">Uncharacterized protein</fullName>
    </submittedName>
</protein>
<dbReference type="Proteomes" id="UP001371456">
    <property type="component" value="Unassembled WGS sequence"/>
</dbReference>
<name>A0AAN8U801_SOLBU</name>
<gene>
    <name evidence="1" type="ORF">RDI58_003249</name>
</gene>
<evidence type="ECO:0000313" key="1">
    <source>
        <dbReference type="EMBL" id="KAK6805464.1"/>
    </source>
</evidence>
<accession>A0AAN8U801</accession>
<sequence length="176" mass="19264">MFSAASIGPELRPKVINISSLVLKCILNQLNTLTAVVLPLCNATGCSPHSQLTGLELRTKLINTPFLVPKEVVHILSCAFAHEAPSNSSICDPSSTHVLGCRYWTRAATQSDQHTFLGAQLDHTTRVKTLEDPLPWRVPTLAFVSIRVRVHSSDPFFLSSGFHTESSYWARLSAGP</sequence>
<reference evidence="1 2" key="1">
    <citation type="submission" date="2024-02" db="EMBL/GenBank/DDBJ databases">
        <title>de novo genome assembly of Solanum bulbocastanum strain 11H21.</title>
        <authorList>
            <person name="Hosaka A.J."/>
        </authorList>
    </citation>
    <scope>NUCLEOTIDE SEQUENCE [LARGE SCALE GENOMIC DNA]</scope>
    <source>
        <tissue evidence="1">Young leaves</tissue>
    </source>
</reference>
<organism evidence="1 2">
    <name type="scientific">Solanum bulbocastanum</name>
    <name type="common">Wild potato</name>
    <dbReference type="NCBI Taxonomy" id="147425"/>
    <lineage>
        <taxon>Eukaryota</taxon>
        <taxon>Viridiplantae</taxon>
        <taxon>Streptophyta</taxon>
        <taxon>Embryophyta</taxon>
        <taxon>Tracheophyta</taxon>
        <taxon>Spermatophyta</taxon>
        <taxon>Magnoliopsida</taxon>
        <taxon>eudicotyledons</taxon>
        <taxon>Gunneridae</taxon>
        <taxon>Pentapetalae</taxon>
        <taxon>asterids</taxon>
        <taxon>lamiids</taxon>
        <taxon>Solanales</taxon>
        <taxon>Solanaceae</taxon>
        <taxon>Solanoideae</taxon>
        <taxon>Solaneae</taxon>
        <taxon>Solanum</taxon>
    </lineage>
</organism>
<proteinExistence type="predicted"/>
<evidence type="ECO:0000313" key="2">
    <source>
        <dbReference type="Proteomes" id="UP001371456"/>
    </source>
</evidence>
<comment type="caution">
    <text evidence="1">The sequence shown here is derived from an EMBL/GenBank/DDBJ whole genome shotgun (WGS) entry which is preliminary data.</text>
</comment>
<dbReference type="EMBL" id="JBANQN010000001">
    <property type="protein sequence ID" value="KAK6805464.1"/>
    <property type="molecule type" value="Genomic_DNA"/>
</dbReference>
<keyword evidence="2" id="KW-1185">Reference proteome</keyword>